<dbReference type="SUPFAM" id="SSF82708">
    <property type="entry name" value="R3H domain"/>
    <property type="match status" value="1"/>
</dbReference>
<dbReference type="InterPro" id="IPR015946">
    <property type="entry name" value="KH_dom-like_a/b"/>
</dbReference>
<dbReference type="Proteomes" id="UP000229526">
    <property type="component" value="Unassembled WGS sequence"/>
</dbReference>
<sequence length="143" mass="16530">MNTLSERIKKIVELLGLRAASVEFDEETKRISIVADEDEWFKAQIPTLVKDFKHLITLMARKDGDESNYFIDINNYRKEREQLIVQLAKAAAQKATTMQKEVRLPAMNAYERRLVHVELSMRPDVKTESDGEGRERGVIIKPL</sequence>
<dbReference type="GO" id="GO:0003723">
    <property type="term" value="F:RNA binding"/>
    <property type="evidence" value="ECO:0007669"/>
    <property type="project" value="InterPro"/>
</dbReference>
<gene>
    <name evidence="2" type="ORF">COU11_03325</name>
</gene>
<organism evidence="2 3">
    <name type="scientific">Candidatus Harrisonbacteria bacterium CG10_big_fil_rev_8_21_14_0_10_49_15</name>
    <dbReference type="NCBI Taxonomy" id="1974587"/>
    <lineage>
        <taxon>Bacteria</taxon>
        <taxon>Candidatus Harrisoniibacteriota</taxon>
    </lineage>
</organism>
<dbReference type="PANTHER" id="PTHR35800">
    <property type="entry name" value="PROTEIN JAG"/>
    <property type="match status" value="1"/>
</dbReference>
<reference evidence="3" key="1">
    <citation type="submission" date="2017-09" db="EMBL/GenBank/DDBJ databases">
        <title>Depth-based differentiation of microbial function through sediment-hosted aquifers and enrichment of novel symbionts in the deep terrestrial subsurface.</title>
        <authorList>
            <person name="Probst A.J."/>
            <person name="Ladd B."/>
            <person name="Jarett J.K."/>
            <person name="Geller-Mcgrath D.E."/>
            <person name="Sieber C.M.K."/>
            <person name="Emerson J.B."/>
            <person name="Anantharaman K."/>
            <person name="Thomas B.C."/>
            <person name="Malmstrom R."/>
            <person name="Stieglmeier M."/>
            <person name="Klingl A."/>
            <person name="Woyke T."/>
            <person name="Ryan C.M."/>
            <person name="Banfield J.F."/>
        </authorList>
    </citation>
    <scope>NUCLEOTIDE SEQUENCE [LARGE SCALE GENOMIC DNA]</scope>
</reference>
<name>A0A2H0UKD4_9BACT</name>
<comment type="caution">
    <text evidence="2">The sequence shown here is derived from an EMBL/GenBank/DDBJ whole genome shotgun (WGS) entry which is preliminary data.</text>
</comment>
<dbReference type="Pfam" id="PF01424">
    <property type="entry name" value="R3H"/>
    <property type="match status" value="1"/>
</dbReference>
<evidence type="ECO:0000313" key="2">
    <source>
        <dbReference type="EMBL" id="PIR86859.1"/>
    </source>
</evidence>
<proteinExistence type="predicted"/>
<accession>A0A2H0UKD4</accession>
<dbReference type="InterPro" id="IPR039247">
    <property type="entry name" value="KhpB"/>
</dbReference>
<dbReference type="InterPro" id="IPR036867">
    <property type="entry name" value="R3H_dom_sf"/>
</dbReference>
<evidence type="ECO:0000313" key="3">
    <source>
        <dbReference type="Proteomes" id="UP000229526"/>
    </source>
</evidence>
<protein>
    <recommendedName>
        <fullName evidence="1">R3H domain-containing protein</fullName>
    </recommendedName>
</protein>
<dbReference type="EMBL" id="PFBD01000023">
    <property type="protein sequence ID" value="PIR86859.1"/>
    <property type="molecule type" value="Genomic_DNA"/>
</dbReference>
<dbReference type="SMART" id="SM00393">
    <property type="entry name" value="R3H"/>
    <property type="match status" value="1"/>
</dbReference>
<feature type="domain" description="R3H" evidence="1">
    <location>
        <begin position="78"/>
        <end position="143"/>
    </location>
</feature>
<dbReference type="PANTHER" id="PTHR35800:SF1">
    <property type="entry name" value="RNA-BINDING PROTEIN KHPB"/>
    <property type="match status" value="1"/>
</dbReference>
<dbReference type="AlphaFoldDB" id="A0A2H0UKD4"/>
<dbReference type="Gene3D" id="3.30.1370.50">
    <property type="entry name" value="R3H-like domain"/>
    <property type="match status" value="1"/>
</dbReference>
<dbReference type="InterPro" id="IPR001374">
    <property type="entry name" value="R3H_dom"/>
</dbReference>
<dbReference type="PROSITE" id="PS51061">
    <property type="entry name" value="R3H"/>
    <property type="match status" value="1"/>
</dbReference>
<dbReference type="Gene3D" id="3.30.300.20">
    <property type="match status" value="1"/>
</dbReference>
<evidence type="ECO:0000259" key="1">
    <source>
        <dbReference type="PROSITE" id="PS51061"/>
    </source>
</evidence>